<dbReference type="PANTHER" id="PTHR22954">
    <property type="entry name" value="RETROVIRAL PROTEASE-RELATED"/>
    <property type="match status" value="1"/>
</dbReference>
<dbReference type="Proteomes" id="UP000801492">
    <property type="component" value="Unassembled WGS sequence"/>
</dbReference>
<accession>A0A8K0G9U0</accession>
<proteinExistence type="predicted"/>
<dbReference type="Pfam" id="PF03564">
    <property type="entry name" value="DUF1759"/>
    <property type="match status" value="1"/>
</dbReference>
<dbReference type="OrthoDB" id="7444419at2759"/>
<feature type="region of interest" description="Disordered" evidence="1">
    <location>
        <begin position="147"/>
        <end position="171"/>
    </location>
</feature>
<protein>
    <submittedName>
        <fullName evidence="2">Uncharacterized protein</fullName>
    </submittedName>
</protein>
<evidence type="ECO:0000313" key="2">
    <source>
        <dbReference type="EMBL" id="KAF2891509.1"/>
    </source>
</evidence>
<evidence type="ECO:0000313" key="3">
    <source>
        <dbReference type="Proteomes" id="UP000801492"/>
    </source>
</evidence>
<reference evidence="2" key="1">
    <citation type="submission" date="2019-08" db="EMBL/GenBank/DDBJ databases">
        <title>The genome of the North American firefly Photinus pyralis.</title>
        <authorList>
            <consortium name="Photinus pyralis genome working group"/>
            <person name="Fallon T.R."/>
            <person name="Sander Lower S.E."/>
            <person name="Weng J.-K."/>
        </authorList>
    </citation>
    <scope>NUCLEOTIDE SEQUENCE</scope>
    <source>
        <strain evidence="2">TRF0915ILg1</strain>
        <tissue evidence="2">Whole body</tissue>
    </source>
</reference>
<feature type="compositionally biased region" description="Polar residues" evidence="1">
    <location>
        <begin position="152"/>
        <end position="171"/>
    </location>
</feature>
<organism evidence="2 3">
    <name type="scientific">Ignelater luminosus</name>
    <name type="common">Cucubano</name>
    <name type="synonym">Pyrophorus luminosus</name>
    <dbReference type="NCBI Taxonomy" id="2038154"/>
    <lineage>
        <taxon>Eukaryota</taxon>
        <taxon>Metazoa</taxon>
        <taxon>Ecdysozoa</taxon>
        <taxon>Arthropoda</taxon>
        <taxon>Hexapoda</taxon>
        <taxon>Insecta</taxon>
        <taxon>Pterygota</taxon>
        <taxon>Neoptera</taxon>
        <taxon>Endopterygota</taxon>
        <taxon>Coleoptera</taxon>
        <taxon>Polyphaga</taxon>
        <taxon>Elateriformia</taxon>
        <taxon>Elateroidea</taxon>
        <taxon>Elateridae</taxon>
        <taxon>Agrypninae</taxon>
        <taxon>Pyrophorini</taxon>
        <taxon>Ignelater</taxon>
    </lineage>
</organism>
<evidence type="ECO:0000256" key="1">
    <source>
        <dbReference type="SAM" id="MobiDB-lite"/>
    </source>
</evidence>
<dbReference type="InterPro" id="IPR005312">
    <property type="entry name" value="DUF1759"/>
</dbReference>
<dbReference type="AlphaFoldDB" id="A0A8K0G9U0"/>
<name>A0A8K0G9U0_IGNLU</name>
<comment type="caution">
    <text evidence="2">The sequence shown here is derived from an EMBL/GenBank/DDBJ whole genome shotgun (WGS) entry which is preliminary data.</text>
</comment>
<gene>
    <name evidence="2" type="ORF">ILUMI_14665</name>
</gene>
<keyword evidence="3" id="KW-1185">Reference proteome</keyword>
<dbReference type="EMBL" id="VTPC01029950">
    <property type="protein sequence ID" value="KAF2891509.1"/>
    <property type="molecule type" value="Genomic_DNA"/>
</dbReference>
<sequence length="298" mass="34398">MQLNKSSPKQRTNVPQQTQNEVIEFQTTFKNFNSSGPIHQGNTNHEVASHIYGGPLVVSLVKRCNIPKVIVSDVSHLRIKRGSLKAQLTLFEKYLSKIETQQIVLNLRNLKTRLEKITPLFEEFNCIQYEIKCLIEQDEEENMEMNERDIDNQSQSSSSHTKQPIGNINQPAVQKPTIKLPTFDGTFTLWREFSNGFLSIIDSDKTIPDNRKLNYLKSSLKGEPADLLRPLEITDANYSIAWEKLNKKYENKRKIIYVHLLLEIPLLGKDYLSGLTKMVNTIETYLECLKTWEVETKN</sequence>
<dbReference type="PANTHER" id="PTHR22954:SF3">
    <property type="entry name" value="PROTEIN CBG08539"/>
    <property type="match status" value="1"/>
</dbReference>